<dbReference type="EC" id="2.4.1.1" evidence="2"/>
<evidence type="ECO:0000256" key="2">
    <source>
        <dbReference type="RuleBase" id="RU000587"/>
    </source>
</evidence>
<keyword evidence="4" id="KW-1185">Reference proteome</keyword>
<gene>
    <name evidence="3" type="ORF">F8M41_005990</name>
</gene>
<dbReference type="GO" id="GO:0030170">
    <property type="term" value="F:pyridoxal phosphate binding"/>
    <property type="evidence" value="ECO:0007669"/>
    <property type="project" value="TreeGrafter"/>
</dbReference>
<comment type="function">
    <text evidence="2">Allosteric enzyme that catalyzes the rate-limiting step in glycogen catabolism, the phosphorolytic cleavage of glycogen to produce glucose-1-phosphate, and plays a central role in maintaining cellular and organismal glucose homeostasis.</text>
</comment>
<dbReference type="EMBL" id="WTPW01001584">
    <property type="protein sequence ID" value="KAF0427644.1"/>
    <property type="molecule type" value="Genomic_DNA"/>
</dbReference>
<dbReference type="GO" id="GO:0005737">
    <property type="term" value="C:cytoplasm"/>
    <property type="evidence" value="ECO:0007669"/>
    <property type="project" value="TreeGrafter"/>
</dbReference>
<organism evidence="3 4">
    <name type="scientific">Gigaspora margarita</name>
    <dbReference type="NCBI Taxonomy" id="4874"/>
    <lineage>
        <taxon>Eukaryota</taxon>
        <taxon>Fungi</taxon>
        <taxon>Fungi incertae sedis</taxon>
        <taxon>Mucoromycota</taxon>
        <taxon>Glomeromycotina</taxon>
        <taxon>Glomeromycetes</taxon>
        <taxon>Diversisporales</taxon>
        <taxon>Gigasporaceae</taxon>
        <taxon>Gigaspora</taxon>
    </lineage>
</organism>
<dbReference type="InterPro" id="IPR000811">
    <property type="entry name" value="Glyco_trans_35"/>
</dbReference>
<dbReference type="OrthoDB" id="9215500at2759"/>
<keyword evidence="2" id="KW-0119">Carbohydrate metabolism</keyword>
<dbReference type="GO" id="GO:0005980">
    <property type="term" value="P:glycogen catabolic process"/>
    <property type="evidence" value="ECO:0007669"/>
    <property type="project" value="TreeGrafter"/>
</dbReference>
<evidence type="ECO:0000313" key="3">
    <source>
        <dbReference type="EMBL" id="KAF0427644.1"/>
    </source>
</evidence>
<dbReference type="SUPFAM" id="SSF53756">
    <property type="entry name" value="UDP-Glycosyltransferase/glycogen phosphorylase"/>
    <property type="match status" value="1"/>
</dbReference>
<keyword evidence="2" id="KW-0328">Glycosyltransferase</keyword>
<name>A0A8H3X800_GIGMA</name>
<accession>A0A8H3X800</accession>
<evidence type="ECO:0000256" key="1">
    <source>
        <dbReference type="ARBA" id="ARBA00006047"/>
    </source>
</evidence>
<comment type="similarity">
    <text evidence="1 2">Belongs to the glycogen phosphorylase family.</text>
</comment>
<dbReference type="Proteomes" id="UP000439903">
    <property type="component" value="Unassembled WGS sequence"/>
</dbReference>
<keyword evidence="2" id="KW-0663">Pyridoxal phosphate</keyword>
<dbReference type="Pfam" id="PF00343">
    <property type="entry name" value="Phosphorylase"/>
    <property type="match status" value="2"/>
</dbReference>
<comment type="caution">
    <text evidence="3">The sequence shown here is derived from an EMBL/GenBank/DDBJ whole genome shotgun (WGS) entry which is preliminary data.</text>
</comment>
<dbReference type="PANTHER" id="PTHR11468:SF3">
    <property type="entry name" value="GLYCOGEN PHOSPHORYLASE, LIVER FORM"/>
    <property type="match status" value="1"/>
</dbReference>
<evidence type="ECO:0000313" key="4">
    <source>
        <dbReference type="Proteomes" id="UP000439903"/>
    </source>
</evidence>
<dbReference type="PANTHER" id="PTHR11468">
    <property type="entry name" value="GLYCOGEN PHOSPHORYLASE"/>
    <property type="match status" value="1"/>
</dbReference>
<reference evidence="3 4" key="1">
    <citation type="journal article" date="2019" name="Environ. Microbiol.">
        <title>At the nexus of three kingdoms: the genome of the mycorrhizal fungus Gigaspora margarita provides insights into plant, endobacterial and fungal interactions.</title>
        <authorList>
            <person name="Venice F."/>
            <person name="Ghignone S."/>
            <person name="Salvioli di Fossalunga A."/>
            <person name="Amselem J."/>
            <person name="Novero M."/>
            <person name="Xianan X."/>
            <person name="Sedzielewska Toro K."/>
            <person name="Morin E."/>
            <person name="Lipzen A."/>
            <person name="Grigoriev I.V."/>
            <person name="Henrissat B."/>
            <person name="Martin F.M."/>
            <person name="Bonfante P."/>
        </authorList>
    </citation>
    <scope>NUCLEOTIDE SEQUENCE [LARGE SCALE GENOMIC DNA]</scope>
    <source>
        <strain evidence="3 4">BEG34</strain>
    </source>
</reference>
<comment type="cofactor">
    <cofactor evidence="2">
        <name>pyridoxal 5'-phosphate</name>
        <dbReference type="ChEBI" id="CHEBI:597326"/>
    </cofactor>
</comment>
<comment type="catalytic activity">
    <reaction evidence="2">
        <text>[(1-&gt;4)-alpha-D-glucosyl](n) + phosphate = [(1-&gt;4)-alpha-D-glucosyl](n-1) + alpha-D-glucose 1-phosphate</text>
        <dbReference type="Rhea" id="RHEA:41732"/>
        <dbReference type="Rhea" id="RHEA-COMP:9584"/>
        <dbReference type="Rhea" id="RHEA-COMP:9586"/>
        <dbReference type="ChEBI" id="CHEBI:15444"/>
        <dbReference type="ChEBI" id="CHEBI:43474"/>
        <dbReference type="ChEBI" id="CHEBI:58601"/>
        <dbReference type="EC" id="2.4.1.1"/>
    </reaction>
</comment>
<proteinExistence type="inferred from homology"/>
<dbReference type="AlphaFoldDB" id="A0A8H3X800"/>
<dbReference type="Gene3D" id="3.40.50.2000">
    <property type="entry name" value="Glycogen Phosphorylase B"/>
    <property type="match status" value="2"/>
</dbReference>
<dbReference type="GO" id="GO:0008184">
    <property type="term" value="F:glycogen phosphorylase activity"/>
    <property type="evidence" value="ECO:0007669"/>
    <property type="project" value="InterPro"/>
</dbReference>
<protein>
    <recommendedName>
        <fullName evidence="2">Alpha-1,4 glucan phosphorylase</fullName>
        <ecNumber evidence="2">2.4.1.1</ecNumber>
    </recommendedName>
</protein>
<sequence>MDSLASLSSLGYDLRYLCFFQQRLKDGYQVEFPDYWLHFDNSWELPRLDVIVDVQFAVANDVPIPGYGTKNCINIRLWSMFFASKNPKNRGVAIQLNDSHPTLDIVELQRILDLELDETWEIVTRMFAFTNHTIFPEAMEKWPIPMVPYLLPRHMQIIFDLNLVEKLFPDNRDLLAKLSIIEKATPQFVRLVLVYWKMIFKDFVKFYGSEKFTNVTNGITPRRWLH</sequence>
<keyword evidence="2 3" id="KW-0808">Transferase</keyword>